<keyword evidence="4" id="KW-1185">Reference proteome</keyword>
<dbReference type="SUPFAM" id="SSF56112">
    <property type="entry name" value="Protein kinase-like (PK-like)"/>
    <property type="match status" value="1"/>
</dbReference>
<reference evidence="3 4" key="1">
    <citation type="submission" date="2021-04" db="EMBL/GenBank/DDBJ databases">
        <authorList>
            <person name="Bliznina A."/>
        </authorList>
    </citation>
    <scope>NUCLEOTIDE SEQUENCE [LARGE SCALE GENOMIC DNA]</scope>
</reference>
<dbReference type="Pfam" id="PF23593">
    <property type="entry name" value="HEAT_ATR"/>
    <property type="match status" value="1"/>
</dbReference>
<name>A0ABN7S9G0_OIKDI</name>
<accession>A0ABN7S9G0</accession>
<evidence type="ECO:0000313" key="4">
    <source>
        <dbReference type="Proteomes" id="UP001158576"/>
    </source>
</evidence>
<organism evidence="3 4">
    <name type="scientific">Oikopleura dioica</name>
    <name type="common">Tunicate</name>
    <dbReference type="NCBI Taxonomy" id="34765"/>
    <lineage>
        <taxon>Eukaryota</taxon>
        <taxon>Metazoa</taxon>
        <taxon>Chordata</taxon>
        <taxon>Tunicata</taxon>
        <taxon>Appendicularia</taxon>
        <taxon>Copelata</taxon>
        <taxon>Oikopleuridae</taxon>
        <taxon>Oikopleura</taxon>
    </lineage>
</organism>
<dbReference type="InterPro" id="IPR036940">
    <property type="entry name" value="PI3/4_kinase_cat_sf"/>
</dbReference>
<dbReference type="PANTHER" id="PTHR11139">
    <property type="entry name" value="ATAXIA TELANGIECTASIA MUTATED ATM -RELATED"/>
    <property type="match status" value="1"/>
</dbReference>
<proteinExistence type="predicted"/>
<dbReference type="EMBL" id="OU015569">
    <property type="protein sequence ID" value="CAG5095745.1"/>
    <property type="molecule type" value="Genomic_DNA"/>
</dbReference>
<protein>
    <submittedName>
        <fullName evidence="3">Oidioi.mRNA.OKI2018_I69.XSR.g14316.t1.cds</fullName>
    </submittedName>
</protein>
<dbReference type="Proteomes" id="UP001158576">
    <property type="component" value="Chromosome XSR"/>
</dbReference>
<dbReference type="Gene3D" id="3.30.1010.10">
    <property type="entry name" value="Phosphatidylinositol 3-kinase Catalytic Subunit, Chain A, domain 4"/>
    <property type="match status" value="1"/>
</dbReference>
<feature type="region of interest" description="Disordered" evidence="1">
    <location>
        <begin position="1071"/>
        <end position="1091"/>
    </location>
</feature>
<evidence type="ECO:0000259" key="2">
    <source>
        <dbReference type="PROSITE" id="PS50290"/>
    </source>
</evidence>
<dbReference type="InterPro" id="IPR050517">
    <property type="entry name" value="DDR_Repair_Kinase"/>
</dbReference>
<gene>
    <name evidence="3" type="ORF">OKIOD_LOCUS5874</name>
</gene>
<dbReference type="Pfam" id="PF00454">
    <property type="entry name" value="PI3_PI4_kinase"/>
    <property type="match status" value="1"/>
</dbReference>
<evidence type="ECO:0000313" key="3">
    <source>
        <dbReference type="EMBL" id="CAG5095745.1"/>
    </source>
</evidence>
<dbReference type="InterPro" id="IPR000403">
    <property type="entry name" value="PI3/4_kinase_cat_dom"/>
</dbReference>
<feature type="domain" description="PI3K/PI4K catalytic" evidence="2">
    <location>
        <begin position="1180"/>
        <end position="1493"/>
    </location>
</feature>
<dbReference type="InterPro" id="IPR011009">
    <property type="entry name" value="Kinase-like_dom_sf"/>
</dbReference>
<dbReference type="CDD" id="cd05164">
    <property type="entry name" value="PIKKc"/>
    <property type="match status" value="1"/>
</dbReference>
<dbReference type="SMART" id="SM00146">
    <property type="entry name" value="PI3Kc"/>
    <property type="match status" value="1"/>
</dbReference>
<evidence type="ECO:0000256" key="1">
    <source>
        <dbReference type="SAM" id="MobiDB-lite"/>
    </source>
</evidence>
<sequence length="1552" mass="181806">MDHQFKVPKVPKISKVPNIIPVWRPSKKIERERSKQGDKKHEKKLIFGSPIYAPIEIRWLHSNLSLIDELIETIQDEDFRKIRYAADLNIIAAYRQYNFKASTDADIKPLNQRNEYADHKFVKILGGYLVSLFSELPKGTLSEFTKISYKKKFGRVPTYEELSDKAVMNLVNSLRRMLAEYEMHASNLDPCMRDEEGMACKELKEMELLRMMMRIILDAFESIYQRIQVIQFKMNKEWSQAIDEQNRRKTNYLIANKTIEDIRDSLPSTKIFNDYNHMYNLMPRVHLIRAYWILQDYTDVILHTQYMAAMEWETFYWKGDKKFHDECFAYNIESLMNMQLEAYRLLDDDNGKVIENHLYNREPTAQKIDEQMNPPWGDAAFNAPDRVLELGDWSQLEKATDTALKTFPISLVDFGNEKDFQAITYKLLEAQTDAIRKENIEIFEREIKKRGHEWFHDRVTNRDEYKTTLPALFLNDQHDMLNLLKYIDDKEEESNPFKLTDMYTKMDERRRLWDDLPEQWHLLRTELRSLVSLRNGLIKLPLGAKTGKKFKFRLDTICANVLMEKAKMLRMMKDDEGCDSCIDLATDILEEVHNMKNKHLKRRLNLLNILTLENHQLIISLLEKYNIERSHMYELYSELVDDREPYRLLIGSPEGTRWFRASAASKIAFLLGNIALKDNSELFNDKGLFFGLENTQLSLDYKTTEEARGWFKRACKTAELCRPGDNFQKRKCYYAMAELNDEFFRQHSTFFFQKNTAEQTQADLDASVLSPPGSVTQGSQLTARSENRELVDCALNAIEKYGQAIVAGHRLDRMCLFKIIELVFHVADALGEPGVMQQSVHDKSRMIFARFEKTMNIIPPEQILTIITQILGRLSHRCKDFVTVCFKITLKMTKVFPYQMTWYFLNFSQHAKEYEDIRKKDERELYREYQNNIDLWERKGKRGMKPVQTAWSEMESKNLRSAVVRGRKIYMTLVKRLISVDEEYKRIFRHYSAAWTLINEIIDHNFRETPSGKPSLRSMKDKVNLASASVKLLEKKLPDDFKVLIPTKEFMRPKQRNTRLLADFDVNFSPFQTTSSSRSKQGKKQPEEDIEQTGEEFCEMHNLDHGADDDEEYEENPDDPELATVIDFDDYGEFPVSPGEHHEPEEDMDNDPDTYDPPIDTEKDTWKKPWHPNLVFITSFMDEILQLSSQQKPKRLVLLGTDGREHSFLLKKGDDLNLDSRIGETFELFDYLLRHDEESRDADMSIRSYNVLPIGHKRGIIEWVDDLWAFKKCLQAYYERRGYTTSQLFWSPPEFSGDGADRMKSFEEIKKKAGPPVFHEWFLESFPTAGEWYQARETYQRSLAVTSIIGSIIGLGDRHCDNLQICQRTGEVVHIDLNMIFLKGRNLKVPEIVPFRMTRNIVDGLGPVGVQGLFRKTALLTIRIAKDKGKLLRTVFSLVLRDPTCKWEKIRSKKNVLITSSGKDRSQESPIVLMKEKNMMREDRQAAEDLTDLLKRVYCYDPETKKILPPSDYLDLLVQTASADENLYKMYRVNPDPSKSNPTPLPFNKFNT</sequence>
<dbReference type="PROSITE" id="PS50290">
    <property type="entry name" value="PI3_4_KINASE_3"/>
    <property type="match status" value="1"/>
</dbReference>
<feature type="region of interest" description="Disordered" evidence="1">
    <location>
        <begin position="1133"/>
        <end position="1153"/>
    </location>
</feature>
<dbReference type="Gene3D" id="1.10.1070.11">
    <property type="entry name" value="Phosphatidylinositol 3-/4-kinase, catalytic domain"/>
    <property type="match status" value="1"/>
</dbReference>
<dbReference type="InterPro" id="IPR057564">
    <property type="entry name" value="HEAT_ATR"/>
</dbReference>